<evidence type="ECO:0000313" key="13">
    <source>
        <dbReference type="EMBL" id="KAJ7332664.1"/>
    </source>
</evidence>
<dbReference type="PANTHER" id="PTHR22726:SF1">
    <property type="entry name" value="METALLOENDOPEPTIDASE OMA1, MITOCHONDRIAL"/>
    <property type="match status" value="1"/>
</dbReference>
<feature type="domain" description="Peptidase M48" evidence="12">
    <location>
        <begin position="256"/>
        <end position="443"/>
    </location>
</feature>
<dbReference type="GO" id="GO:0006515">
    <property type="term" value="P:protein quality control for misfolded or incompletely synthesized proteins"/>
    <property type="evidence" value="ECO:0007669"/>
    <property type="project" value="TreeGrafter"/>
</dbReference>
<dbReference type="EMBL" id="JAPFRF010000005">
    <property type="protein sequence ID" value="KAJ7332664.1"/>
    <property type="molecule type" value="Genomic_DNA"/>
</dbReference>
<keyword evidence="3" id="KW-0645">Protease</keyword>
<keyword evidence="7" id="KW-0482">Metalloprotease</keyword>
<keyword evidence="11" id="KW-0812">Transmembrane</keyword>
<evidence type="ECO:0000256" key="4">
    <source>
        <dbReference type="ARBA" id="ARBA00022723"/>
    </source>
</evidence>
<keyword evidence="4" id="KW-0479">Metal-binding</keyword>
<feature type="transmembrane region" description="Helical" evidence="11">
    <location>
        <begin position="187"/>
        <end position="204"/>
    </location>
</feature>
<protein>
    <recommendedName>
        <fullName evidence="9">Metalloendopeptidase OMA1, mitochondrial</fullName>
    </recommendedName>
    <alternativeName>
        <fullName evidence="10">Overlapping with the m-AAA protease 1 homolog</fullName>
    </alternativeName>
</protein>
<accession>A0A9Q0XXG1</accession>
<evidence type="ECO:0000256" key="9">
    <source>
        <dbReference type="ARBA" id="ARBA00040360"/>
    </source>
</evidence>
<dbReference type="AlphaFoldDB" id="A0A9Q0XXG1"/>
<dbReference type="GO" id="GO:0034982">
    <property type="term" value="P:mitochondrial protein processing"/>
    <property type="evidence" value="ECO:0007669"/>
    <property type="project" value="TreeGrafter"/>
</dbReference>
<name>A0A9Q0XXG1_9SAUR</name>
<organism evidence="13 14">
    <name type="scientific">Phrynocephalus forsythii</name>
    <dbReference type="NCBI Taxonomy" id="171643"/>
    <lineage>
        <taxon>Eukaryota</taxon>
        <taxon>Metazoa</taxon>
        <taxon>Chordata</taxon>
        <taxon>Craniata</taxon>
        <taxon>Vertebrata</taxon>
        <taxon>Euteleostomi</taxon>
        <taxon>Lepidosauria</taxon>
        <taxon>Squamata</taxon>
        <taxon>Bifurcata</taxon>
        <taxon>Unidentata</taxon>
        <taxon>Episquamata</taxon>
        <taxon>Toxicofera</taxon>
        <taxon>Iguania</taxon>
        <taxon>Acrodonta</taxon>
        <taxon>Agamidae</taxon>
        <taxon>Agaminae</taxon>
        <taxon>Phrynocephalus</taxon>
    </lineage>
</organism>
<evidence type="ECO:0000256" key="3">
    <source>
        <dbReference type="ARBA" id="ARBA00022670"/>
    </source>
</evidence>
<evidence type="ECO:0000256" key="8">
    <source>
        <dbReference type="ARBA" id="ARBA00038233"/>
    </source>
</evidence>
<comment type="cofactor">
    <cofactor evidence="1">
        <name>Zn(2+)</name>
        <dbReference type="ChEBI" id="CHEBI:29105"/>
    </cofactor>
</comment>
<evidence type="ECO:0000256" key="6">
    <source>
        <dbReference type="ARBA" id="ARBA00022833"/>
    </source>
</evidence>
<reference evidence="13" key="1">
    <citation type="journal article" date="2023" name="DNA Res.">
        <title>Chromosome-level genome assembly of Phrynocephalus forsythii using third-generation DNA sequencing and Hi-C analysis.</title>
        <authorList>
            <person name="Qi Y."/>
            <person name="Zhao W."/>
            <person name="Zhao Y."/>
            <person name="Niu C."/>
            <person name="Cao S."/>
            <person name="Zhang Y."/>
        </authorList>
    </citation>
    <scope>NUCLEOTIDE SEQUENCE</scope>
    <source>
        <tissue evidence="13">Muscle</tissue>
    </source>
</reference>
<comment type="subunit">
    <text evidence="2">Homooligomer.</text>
</comment>
<evidence type="ECO:0000313" key="14">
    <source>
        <dbReference type="Proteomes" id="UP001142489"/>
    </source>
</evidence>
<dbReference type="OrthoDB" id="7464992at2759"/>
<keyword evidence="11" id="KW-0472">Membrane</keyword>
<evidence type="ECO:0000259" key="12">
    <source>
        <dbReference type="Pfam" id="PF01435"/>
    </source>
</evidence>
<dbReference type="GO" id="GO:0004222">
    <property type="term" value="F:metalloendopeptidase activity"/>
    <property type="evidence" value="ECO:0007669"/>
    <property type="project" value="InterPro"/>
</dbReference>
<evidence type="ECO:0000256" key="10">
    <source>
        <dbReference type="ARBA" id="ARBA00042978"/>
    </source>
</evidence>
<dbReference type="GO" id="GO:0005743">
    <property type="term" value="C:mitochondrial inner membrane"/>
    <property type="evidence" value="ECO:0007669"/>
    <property type="project" value="TreeGrafter"/>
</dbReference>
<dbReference type="Pfam" id="PF01435">
    <property type="entry name" value="Peptidase_M48"/>
    <property type="match status" value="1"/>
</dbReference>
<keyword evidence="5" id="KW-0378">Hydrolase</keyword>
<comment type="caution">
    <text evidence="13">The sequence shown here is derived from an EMBL/GenBank/DDBJ whole genome shotgun (WGS) entry which is preliminary data.</text>
</comment>
<proteinExistence type="inferred from homology"/>
<dbReference type="CDD" id="cd07331">
    <property type="entry name" value="M48C_Oma1_like"/>
    <property type="match status" value="1"/>
</dbReference>
<evidence type="ECO:0000256" key="5">
    <source>
        <dbReference type="ARBA" id="ARBA00022801"/>
    </source>
</evidence>
<evidence type="ECO:0000256" key="7">
    <source>
        <dbReference type="ARBA" id="ARBA00023049"/>
    </source>
</evidence>
<keyword evidence="14" id="KW-1185">Reference proteome</keyword>
<dbReference type="InterPro" id="IPR051156">
    <property type="entry name" value="Mito/Outer_Membr_Metalloprot"/>
</dbReference>
<evidence type="ECO:0000256" key="1">
    <source>
        <dbReference type="ARBA" id="ARBA00001947"/>
    </source>
</evidence>
<dbReference type="GO" id="GO:0046872">
    <property type="term" value="F:metal ion binding"/>
    <property type="evidence" value="ECO:0007669"/>
    <property type="project" value="UniProtKB-KW"/>
</dbReference>
<keyword evidence="11" id="KW-1133">Transmembrane helix</keyword>
<dbReference type="InterPro" id="IPR001915">
    <property type="entry name" value="Peptidase_M48"/>
</dbReference>
<gene>
    <name evidence="13" type="ORF">JRQ81_014844</name>
</gene>
<keyword evidence="6" id="KW-0862">Zinc</keyword>
<dbReference type="PANTHER" id="PTHR22726">
    <property type="entry name" value="METALLOENDOPEPTIDASE OMA1"/>
    <property type="match status" value="1"/>
</dbReference>
<evidence type="ECO:0000256" key="11">
    <source>
        <dbReference type="SAM" id="Phobius"/>
    </source>
</evidence>
<dbReference type="Proteomes" id="UP001142489">
    <property type="component" value="Unassembled WGS sequence"/>
</dbReference>
<sequence length="509" mass="57683">MAGLSVSKNCVLNRLKSLAGWGKWSNPHTISTEALNGHWCHVTRNKGNSLRYNFMTEGSIVKRNLVNRSQDCLLNPENGGLGRIPHSCGRRPYSFSGQRSKGAFCGQLPLQKLQSLGTGQSAHILRPFHVSSALKAPPPLFVWMILKPLQKLFAIILGRSIRKWWSTLPPNKKQLFKEAARRNKWKIALGLCGFGVIFIIFYSTHLEETPITGRVRLLVFRKEHYAELSQIEYSMWAEEFKSKMLPETDPLYQAVKNTVIHLAESNQDIPEVSEFQWTVHVVEDPDMNVFVLPNGQVFLFTGIFNAVSDINQLSFILGHEMAHAVLGHAAEKGSLEHILDFLSLILLTMIWAVCPRDSLAIVGQWIQARFQELLFSRPYNRTLEAEADKIGLLFAAKACMDVRASSVFWHQMEMVETIRGQPKVPEWLSTHPSHENRVEHLERLIPKALEIRESCNCPALPGQDPRLSFKKNMQHLLQASESVQNKHNSSIQKREDIPIGIVADKGLPR</sequence>
<evidence type="ECO:0000256" key="2">
    <source>
        <dbReference type="ARBA" id="ARBA00011182"/>
    </source>
</evidence>
<dbReference type="Gene3D" id="3.30.2010.10">
    <property type="entry name" value="Metalloproteases ('zincins'), catalytic domain"/>
    <property type="match status" value="1"/>
</dbReference>
<comment type="similarity">
    <text evidence="8">Belongs to the peptidase M48 family.</text>
</comment>